<name>A0A517Z5B5_9PLAN</name>
<dbReference type="EMBL" id="CP036275">
    <property type="protein sequence ID" value="QDU37647.1"/>
    <property type="molecule type" value="Genomic_DNA"/>
</dbReference>
<dbReference type="KEGG" id="mri:Mal4_19620"/>
<dbReference type="Proteomes" id="UP000320496">
    <property type="component" value="Chromosome"/>
</dbReference>
<dbReference type="OrthoDB" id="9829439at2"/>
<evidence type="ECO:0000313" key="2">
    <source>
        <dbReference type="Proteomes" id="UP000320496"/>
    </source>
</evidence>
<dbReference type="InterPro" id="IPR011006">
    <property type="entry name" value="CheY-like_superfamily"/>
</dbReference>
<dbReference type="AlphaFoldDB" id="A0A517Z5B5"/>
<organism evidence="1 2">
    <name type="scientific">Maioricimonas rarisocia</name>
    <dbReference type="NCBI Taxonomy" id="2528026"/>
    <lineage>
        <taxon>Bacteria</taxon>
        <taxon>Pseudomonadati</taxon>
        <taxon>Planctomycetota</taxon>
        <taxon>Planctomycetia</taxon>
        <taxon>Planctomycetales</taxon>
        <taxon>Planctomycetaceae</taxon>
        <taxon>Maioricimonas</taxon>
    </lineage>
</organism>
<proteinExistence type="predicted"/>
<accession>A0A517Z5B5</accession>
<protein>
    <submittedName>
        <fullName evidence="1">Uncharacterized protein</fullName>
    </submittedName>
</protein>
<gene>
    <name evidence="1" type="ORF">Mal4_19620</name>
</gene>
<sequence>MTEPRNRVVVVEDTKQDRRTLLNQLTRYHVCEPEDILGAPETYDAALAMLDAHATAIRLVFLDLNIPRNEQEASSEDFGGRLLDHIHALNARSDVRIRVIVVSGQDTAIGWSAERMLKSFPDTLVGIAEKRSIDRSLVEQLQKLDRDPLRDALCELQSDIVGFYDTVFDPTARIRERLADACSIAIRLLRNEMDHFLDKLGASEPLADDLPSLIKQVRNRFAKQTIKRRDGREFEDRFVSAAAIEHGTWEAFLWRGTMVEHLYTLNAYRNDYVHVKAKPFESNRDKADTWEIPTATLQSVKNGERLGQVIELIVGELLEWYLPWHEQVYLPWTENQRGGAS</sequence>
<reference evidence="1 2" key="1">
    <citation type="submission" date="2019-02" db="EMBL/GenBank/DDBJ databases">
        <title>Deep-cultivation of Planctomycetes and their phenomic and genomic characterization uncovers novel biology.</title>
        <authorList>
            <person name="Wiegand S."/>
            <person name="Jogler M."/>
            <person name="Boedeker C."/>
            <person name="Pinto D."/>
            <person name="Vollmers J."/>
            <person name="Rivas-Marin E."/>
            <person name="Kohn T."/>
            <person name="Peeters S.H."/>
            <person name="Heuer A."/>
            <person name="Rast P."/>
            <person name="Oberbeckmann S."/>
            <person name="Bunk B."/>
            <person name="Jeske O."/>
            <person name="Meyerdierks A."/>
            <person name="Storesund J.E."/>
            <person name="Kallscheuer N."/>
            <person name="Luecker S."/>
            <person name="Lage O.M."/>
            <person name="Pohl T."/>
            <person name="Merkel B.J."/>
            <person name="Hornburger P."/>
            <person name="Mueller R.-W."/>
            <person name="Bruemmer F."/>
            <person name="Labrenz M."/>
            <person name="Spormann A.M."/>
            <person name="Op den Camp H."/>
            <person name="Overmann J."/>
            <person name="Amann R."/>
            <person name="Jetten M.S.M."/>
            <person name="Mascher T."/>
            <person name="Medema M.H."/>
            <person name="Devos D.P."/>
            <person name="Kaster A.-K."/>
            <person name="Ovreas L."/>
            <person name="Rohde M."/>
            <person name="Galperin M.Y."/>
            <person name="Jogler C."/>
        </authorList>
    </citation>
    <scope>NUCLEOTIDE SEQUENCE [LARGE SCALE GENOMIC DNA]</scope>
    <source>
        <strain evidence="1 2">Mal4</strain>
    </source>
</reference>
<evidence type="ECO:0000313" key="1">
    <source>
        <dbReference type="EMBL" id="QDU37647.1"/>
    </source>
</evidence>
<keyword evidence="2" id="KW-1185">Reference proteome</keyword>
<dbReference type="Gene3D" id="3.40.50.2300">
    <property type="match status" value="1"/>
</dbReference>
<dbReference type="SUPFAM" id="SSF52172">
    <property type="entry name" value="CheY-like"/>
    <property type="match status" value="1"/>
</dbReference>
<dbReference type="RefSeq" id="WP_145368630.1">
    <property type="nucleotide sequence ID" value="NZ_CP036275.1"/>
</dbReference>